<dbReference type="AlphaFoldDB" id="A0A9W8MQN0"/>
<keyword evidence="2" id="KW-1185">Reference proteome</keyword>
<organism evidence="1 2">
    <name type="scientific">Agrocybe chaxingu</name>
    <dbReference type="NCBI Taxonomy" id="84603"/>
    <lineage>
        <taxon>Eukaryota</taxon>
        <taxon>Fungi</taxon>
        <taxon>Dikarya</taxon>
        <taxon>Basidiomycota</taxon>
        <taxon>Agaricomycotina</taxon>
        <taxon>Agaricomycetes</taxon>
        <taxon>Agaricomycetidae</taxon>
        <taxon>Agaricales</taxon>
        <taxon>Agaricineae</taxon>
        <taxon>Strophariaceae</taxon>
        <taxon>Agrocybe</taxon>
    </lineage>
</organism>
<reference evidence="1" key="1">
    <citation type="submission" date="2022-07" db="EMBL/GenBank/DDBJ databases">
        <title>Genome Sequence of Agrocybe chaxingu.</title>
        <authorList>
            <person name="Buettner E."/>
        </authorList>
    </citation>
    <scope>NUCLEOTIDE SEQUENCE</scope>
    <source>
        <strain evidence="1">MP-N11</strain>
    </source>
</reference>
<protein>
    <submittedName>
        <fullName evidence="1">Uncharacterized protein</fullName>
    </submittedName>
</protein>
<name>A0A9W8MQN0_9AGAR</name>
<gene>
    <name evidence="1" type="ORF">NLJ89_g12010</name>
</gene>
<dbReference type="Proteomes" id="UP001148786">
    <property type="component" value="Unassembled WGS sequence"/>
</dbReference>
<accession>A0A9W8MQN0</accession>
<dbReference type="EMBL" id="JANKHO010003371">
    <property type="protein sequence ID" value="KAJ3484074.1"/>
    <property type="molecule type" value="Genomic_DNA"/>
</dbReference>
<evidence type="ECO:0000313" key="1">
    <source>
        <dbReference type="EMBL" id="KAJ3484074.1"/>
    </source>
</evidence>
<proteinExistence type="predicted"/>
<comment type="caution">
    <text evidence="1">The sequence shown here is derived from an EMBL/GenBank/DDBJ whole genome shotgun (WGS) entry which is preliminary data.</text>
</comment>
<sequence length="72" mass="8101">MLSPRTSTWIWSSRDHLRLDAFPWLCLKTSSSPLTGVFDIQETVLRLGGALHEGRTRASPAMRPALRVPSRI</sequence>
<evidence type="ECO:0000313" key="2">
    <source>
        <dbReference type="Proteomes" id="UP001148786"/>
    </source>
</evidence>